<dbReference type="AlphaFoldDB" id="A7TEP7"/>
<organism evidence="2">
    <name type="scientific">Vanderwaltozyma polyspora (strain ATCC 22028 / DSM 70294 / BCRC 21397 / CBS 2163 / NBRC 10782 / NRRL Y-8283 / UCD 57-17)</name>
    <name type="common">Kluyveromyces polysporus</name>
    <dbReference type="NCBI Taxonomy" id="436907"/>
    <lineage>
        <taxon>Eukaryota</taxon>
        <taxon>Fungi</taxon>
        <taxon>Dikarya</taxon>
        <taxon>Ascomycota</taxon>
        <taxon>Saccharomycotina</taxon>
        <taxon>Saccharomycetes</taxon>
        <taxon>Saccharomycetales</taxon>
        <taxon>Saccharomycetaceae</taxon>
        <taxon>Vanderwaltozyma</taxon>
    </lineage>
</organism>
<reference evidence="1 2" key="1">
    <citation type="journal article" date="2007" name="Proc. Natl. Acad. Sci. U.S.A.">
        <title>Independent sorting-out of thousands of duplicated gene pairs in two yeast species descended from a whole-genome duplication.</title>
        <authorList>
            <person name="Scannell D.R."/>
            <person name="Frank A.C."/>
            <person name="Conant G.C."/>
            <person name="Byrne K.P."/>
            <person name="Woolfit M."/>
            <person name="Wolfe K.H."/>
        </authorList>
    </citation>
    <scope>NUCLEOTIDE SEQUENCE [LARGE SCALE GENOMIC DNA]</scope>
    <source>
        <strain evidence="2">ATCC 22028 / DSM 70294 / BCRC 21397 / CBS 2163 / NBRC 10782 / NRRL Y-8283 / UCD 57-17</strain>
    </source>
</reference>
<dbReference type="InParanoid" id="A7TEP7"/>
<dbReference type="KEGG" id="vpo:Kpol_1036p102"/>
<name>A7TEP7_VANPO</name>
<dbReference type="EMBL" id="DS480380">
    <property type="protein sequence ID" value="EDO19354.1"/>
    <property type="molecule type" value="Genomic_DNA"/>
</dbReference>
<sequence length="165" mass="19640">MLKEDRIFTCITTPNEIELKNDLQKSLNKQIDDIFCDTLMIKNENEKVKDLLKDKNAKQIMNYVIESIEKTRIQRKFDKVIDSVIGTRTLLNEKHDSIKKLFRCTYDKANSFKERDKYGLIVSRILFEYRLKDRNLPFPKERFKKLLIKEIYIVGSIANRLCDIS</sequence>
<dbReference type="PhylomeDB" id="A7TEP7"/>
<dbReference type="Proteomes" id="UP000000267">
    <property type="component" value="Unassembled WGS sequence"/>
</dbReference>
<evidence type="ECO:0000313" key="1">
    <source>
        <dbReference type="EMBL" id="EDO19354.1"/>
    </source>
</evidence>
<dbReference type="GeneID" id="5547696"/>
<keyword evidence="2" id="KW-1185">Reference proteome</keyword>
<protein>
    <submittedName>
        <fullName evidence="1">Uncharacterized protein</fullName>
    </submittedName>
</protein>
<accession>A7TEP7</accession>
<evidence type="ECO:0000313" key="2">
    <source>
        <dbReference type="Proteomes" id="UP000000267"/>
    </source>
</evidence>
<gene>
    <name evidence="1" type="ORF">Kpol_1036p102</name>
</gene>
<proteinExistence type="predicted"/>
<dbReference type="HOGENOM" id="CLU_1612066_0_0_1"/>
<dbReference type="RefSeq" id="XP_001647212.1">
    <property type="nucleotide sequence ID" value="XM_001647162.1"/>
</dbReference>